<reference evidence="1 2" key="1">
    <citation type="submission" date="2024-04" db="EMBL/GenBank/DDBJ databases">
        <authorList>
            <person name="Fracassetti M."/>
        </authorList>
    </citation>
    <scope>NUCLEOTIDE SEQUENCE [LARGE SCALE GENOMIC DNA]</scope>
</reference>
<sequence>MYSLLYMGAGPCLDRQAAGHGHAPGPFISCPSVFVSCRESPFVNFARPGPDPSTVRIVSCLFVIVLY</sequence>
<keyword evidence="2" id="KW-1185">Reference proteome</keyword>
<evidence type="ECO:0000313" key="1">
    <source>
        <dbReference type="EMBL" id="CAL1404077.1"/>
    </source>
</evidence>
<proteinExistence type="predicted"/>
<evidence type="ECO:0000313" key="2">
    <source>
        <dbReference type="Proteomes" id="UP001497516"/>
    </source>
</evidence>
<dbReference type="EMBL" id="OZ034820">
    <property type="protein sequence ID" value="CAL1404077.1"/>
    <property type="molecule type" value="Genomic_DNA"/>
</dbReference>
<protein>
    <submittedName>
        <fullName evidence="1">Uncharacterized protein</fullName>
    </submittedName>
</protein>
<dbReference type="Proteomes" id="UP001497516">
    <property type="component" value="Chromosome 7"/>
</dbReference>
<organism evidence="1 2">
    <name type="scientific">Linum trigynum</name>
    <dbReference type="NCBI Taxonomy" id="586398"/>
    <lineage>
        <taxon>Eukaryota</taxon>
        <taxon>Viridiplantae</taxon>
        <taxon>Streptophyta</taxon>
        <taxon>Embryophyta</taxon>
        <taxon>Tracheophyta</taxon>
        <taxon>Spermatophyta</taxon>
        <taxon>Magnoliopsida</taxon>
        <taxon>eudicotyledons</taxon>
        <taxon>Gunneridae</taxon>
        <taxon>Pentapetalae</taxon>
        <taxon>rosids</taxon>
        <taxon>fabids</taxon>
        <taxon>Malpighiales</taxon>
        <taxon>Linaceae</taxon>
        <taxon>Linum</taxon>
    </lineage>
</organism>
<gene>
    <name evidence="1" type="ORF">LTRI10_LOCUS43963</name>
</gene>
<dbReference type="AlphaFoldDB" id="A0AAV2G1P0"/>
<name>A0AAV2G1P0_9ROSI</name>
<accession>A0AAV2G1P0</accession>